<keyword evidence="1" id="KW-0812">Transmembrane</keyword>
<keyword evidence="1" id="KW-0472">Membrane</keyword>
<gene>
    <name evidence="2" type="ORF">NTEN_LOCUS1804</name>
</gene>
<dbReference type="AlphaFoldDB" id="A0A6H5FZ68"/>
<feature type="non-terminal residue" evidence="2">
    <location>
        <position position="211"/>
    </location>
</feature>
<protein>
    <submittedName>
        <fullName evidence="2">Uncharacterized protein</fullName>
    </submittedName>
</protein>
<evidence type="ECO:0000256" key="1">
    <source>
        <dbReference type="SAM" id="Phobius"/>
    </source>
</evidence>
<proteinExistence type="predicted"/>
<keyword evidence="1" id="KW-1133">Transmembrane helix</keyword>
<keyword evidence="3" id="KW-1185">Reference proteome</keyword>
<evidence type="ECO:0000313" key="2">
    <source>
        <dbReference type="EMBL" id="CAA9995013.1"/>
    </source>
</evidence>
<dbReference type="EMBL" id="CADCXU010002887">
    <property type="protein sequence ID" value="CAA9995013.1"/>
    <property type="molecule type" value="Genomic_DNA"/>
</dbReference>
<reference evidence="2 3" key="1">
    <citation type="submission" date="2020-02" db="EMBL/GenBank/DDBJ databases">
        <authorList>
            <person name="Ferguson B K."/>
        </authorList>
    </citation>
    <scope>NUCLEOTIDE SEQUENCE [LARGE SCALE GENOMIC DNA]</scope>
</reference>
<feature type="transmembrane region" description="Helical" evidence="1">
    <location>
        <begin position="37"/>
        <end position="56"/>
    </location>
</feature>
<organism evidence="2 3">
    <name type="scientific">Nesidiocoris tenuis</name>
    <dbReference type="NCBI Taxonomy" id="355587"/>
    <lineage>
        <taxon>Eukaryota</taxon>
        <taxon>Metazoa</taxon>
        <taxon>Ecdysozoa</taxon>
        <taxon>Arthropoda</taxon>
        <taxon>Hexapoda</taxon>
        <taxon>Insecta</taxon>
        <taxon>Pterygota</taxon>
        <taxon>Neoptera</taxon>
        <taxon>Paraneoptera</taxon>
        <taxon>Hemiptera</taxon>
        <taxon>Heteroptera</taxon>
        <taxon>Panheteroptera</taxon>
        <taxon>Cimicomorpha</taxon>
        <taxon>Miridae</taxon>
        <taxon>Dicyphina</taxon>
        <taxon>Nesidiocoris</taxon>
    </lineage>
</organism>
<evidence type="ECO:0000313" key="3">
    <source>
        <dbReference type="Proteomes" id="UP000479000"/>
    </source>
</evidence>
<name>A0A6H5FZ68_9HEMI</name>
<dbReference type="Proteomes" id="UP000479000">
    <property type="component" value="Unassembled WGS sequence"/>
</dbReference>
<accession>A0A6H5FZ68</accession>
<sequence>MEVLESSKDQESERSFRQNFFLYTFTQNHFPNLTKEILTAGGQGWLVFVITPMVIYNRCRVPRTIRFQGRPKSVNFYFHIYRVNGSIGIVLKSRIGTELQKKLFHIHIYSESLPEQVGPQALGSDAAMFYSSIWCGLPGTNTPPHDTRQRTSSMISDFRTKLFRTCPAALEEMVGTSQVMPRCDTRQEQRSIRCRFCTPWLRTARYHRYIS</sequence>